<keyword evidence="17" id="KW-0472">Membrane</keyword>
<dbReference type="SUPFAM" id="SSF53955">
    <property type="entry name" value="Lysozyme-like"/>
    <property type="match status" value="1"/>
</dbReference>
<reference evidence="20" key="1">
    <citation type="journal article" date="2022" name="Clin. Infect. Dis.">
        <title>Association between Clostridium innocuum and antibiotic-associated diarrhea in adults and children: A cross-sectional study and comparative genomics analysis.</title>
        <authorList>
            <person name="Cherny K.E."/>
            <person name="Muscat E.B."/>
            <person name="Balaji A."/>
            <person name="Mukherjee J."/>
            <person name="Ozer E.A."/>
            <person name="Angarone M.P."/>
            <person name="Hauser A.R."/>
            <person name="Sichel J.S."/>
            <person name="Amponsah E."/>
            <person name="Kociolek L.K."/>
        </authorList>
    </citation>
    <scope>NUCLEOTIDE SEQUENCE</scope>
    <source>
        <strain evidence="20">NU1-AC-029v</strain>
    </source>
</reference>
<dbReference type="EC" id="2.4.99.28" evidence="14"/>
<feature type="compositionally biased region" description="Acidic residues" evidence="16">
    <location>
        <begin position="269"/>
        <end position="278"/>
    </location>
</feature>
<evidence type="ECO:0000313" key="20">
    <source>
        <dbReference type="EMBL" id="MCR0235197.1"/>
    </source>
</evidence>
<evidence type="ECO:0000256" key="17">
    <source>
        <dbReference type="SAM" id="Phobius"/>
    </source>
</evidence>
<dbReference type="GO" id="GO:0009002">
    <property type="term" value="F:serine-type D-Ala-D-Ala carboxypeptidase activity"/>
    <property type="evidence" value="ECO:0007669"/>
    <property type="project" value="UniProtKB-EC"/>
</dbReference>
<keyword evidence="6" id="KW-0645">Protease</keyword>
<keyword evidence="17" id="KW-1133">Transmembrane helix</keyword>
<evidence type="ECO:0000256" key="5">
    <source>
        <dbReference type="ARBA" id="ARBA00022645"/>
    </source>
</evidence>
<evidence type="ECO:0000256" key="1">
    <source>
        <dbReference type="ARBA" id="ARBA00002624"/>
    </source>
</evidence>
<proteinExistence type="predicted"/>
<dbReference type="InterPro" id="IPR036950">
    <property type="entry name" value="PBP_transglycosylase"/>
</dbReference>
<keyword evidence="10" id="KW-0735">Signal-anchor</keyword>
<evidence type="ECO:0000256" key="12">
    <source>
        <dbReference type="ARBA" id="ARBA00023268"/>
    </source>
</evidence>
<evidence type="ECO:0000256" key="13">
    <source>
        <dbReference type="ARBA" id="ARBA00034000"/>
    </source>
</evidence>
<evidence type="ECO:0000256" key="14">
    <source>
        <dbReference type="ARBA" id="ARBA00044770"/>
    </source>
</evidence>
<evidence type="ECO:0000259" key="19">
    <source>
        <dbReference type="Pfam" id="PF00912"/>
    </source>
</evidence>
<dbReference type="Pfam" id="PF07554">
    <property type="entry name" value="FIVAR"/>
    <property type="match status" value="3"/>
</dbReference>
<dbReference type="RefSeq" id="WP_021419936.1">
    <property type="nucleotide sequence ID" value="NZ_AP025565.1"/>
</dbReference>
<protein>
    <recommendedName>
        <fullName evidence="4">Penicillin-binding protein 1A</fullName>
        <ecNumber evidence="14">2.4.99.28</ecNumber>
        <ecNumber evidence="3">3.4.16.4</ecNumber>
    </recommendedName>
</protein>
<dbReference type="Pfam" id="PF00912">
    <property type="entry name" value="Transgly"/>
    <property type="match status" value="1"/>
</dbReference>
<dbReference type="Gene3D" id="3.40.710.10">
    <property type="entry name" value="DD-peptidase/beta-lactamase superfamily"/>
    <property type="match status" value="1"/>
</dbReference>
<dbReference type="InterPro" id="IPR001264">
    <property type="entry name" value="Glyco_trans_51"/>
</dbReference>
<feature type="compositionally biased region" description="Basic residues" evidence="16">
    <location>
        <begin position="282"/>
        <end position="291"/>
    </location>
</feature>
<evidence type="ECO:0000256" key="8">
    <source>
        <dbReference type="ARBA" id="ARBA00022679"/>
    </source>
</evidence>
<sequence>MEQNPNEETVDVNASPQQPEAKDTLETTDDMDSQASVKMEGSTEADTSASKEKEAVPVETALETEPAQDTEKAPVDADTKAEATENDTDEEKTSATTEVSDTAAAKTEAGAEGMPSDFNTAENASADTAVSEEAIPAENSPKASLENASSEDETFSEQAVQEPVSAEAVDTDILNGKAFPAEDSPEASLEEDVASEDEPLSEQAVQEPVSAAAVETDILNEEAIPAEDTPEASLEEDVASEDEPLSEQAVQEPVSAEAVNTDILNEEMLVSEDAEEADSANRKKKPEKNKGKLSRGRKIVNGIIIAFLTIALLGSGTGAYLLYHIAHKADPDGMVEKMKSDEPSVFYASDGKTIIGELGEESRENITYEQVPQSTIDAFLAIEDSRFYSHNGFDLPRFISSAFNNMKSGDLSQGGSTLTMQTVDNFIMKPVEDKMQKEGKYFSTKEKIERKIQEIYLSMCLDDELSKEDIMTRYLNQINFGQHTRGIQKGAQYYFGKNVEDLNLSESAFLAGVINAPNSNNPYNGIIDGDNYYQQAMKRRDETLYQMLNHGYITETEYKLAKATKLAFQVAGEPDAAELDPYKDYVRAAADEIIDKYGVDPATTPMKVYTALDINAQKAANKASSGKVVGLTDNKYYQIGFTVLNNKNGEVIAVSAGRTDIKSADGQVHFRFREPHQPGSSIKPIFDYAPSFDKIGYCTSRVFVDKAISFGNWNVINANGSYNGKVSMERAIAQSLNTPAVQTFDALLNRVGYDEMISYAKKMGFDPDVAKNMDIQYSIGASGMMASPTEMAAAYATLANGGTYNEAHMVRKIVYKNEDKTIKAKVQTHQPLSPQAAYMTSDLLYRAIFGKDSGWNLMSRLGFGAYPVYGKTGTSDWADDAWKYGGPMKDEWMINYTSEYTIATWSGFDSGIEGKPTYISEEILNANIPGWINKYMLDSIATGNEHMISSPGGISSYGGGMIKSEWLATAKQNNPLTIANSKTNNKALKSAVSSAKGMKSSDYTAETYSKLQAAIAAAEKILKDDMAPQEDIDKAKADLQAALNGLVSSANKSSLNAALTKAAGINTSLYTPESIHALNAAVNSAKSVYDNKKSTQAQIDAQTSAVNNAINTLVQKPVISRDALNEAINKGNAINRNSYTVESILQFESILNVAKTVYGDANATQAQIDEQTAKVNAALTEVLKPAQ</sequence>
<evidence type="ECO:0000256" key="7">
    <source>
        <dbReference type="ARBA" id="ARBA00022676"/>
    </source>
</evidence>
<dbReference type="GO" id="GO:0008955">
    <property type="term" value="F:peptidoglycan glycosyltransferase activity"/>
    <property type="evidence" value="ECO:0007669"/>
    <property type="project" value="UniProtKB-EC"/>
</dbReference>
<keyword evidence="17" id="KW-0812">Transmembrane</keyword>
<keyword evidence="11" id="KW-0046">Antibiotic resistance</keyword>
<evidence type="ECO:0000256" key="11">
    <source>
        <dbReference type="ARBA" id="ARBA00023251"/>
    </source>
</evidence>
<comment type="catalytic activity">
    <reaction evidence="13">
        <text>Preferential cleavage: (Ac)2-L-Lys-D-Ala-|-D-Ala. Also transpeptidation of peptidyl-alanyl moieties that are N-acyl substituents of D-alanine.</text>
        <dbReference type="EC" id="3.4.16.4"/>
    </reaction>
</comment>
<evidence type="ECO:0000256" key="10">
    <source>
        <dbReference type="ARBA" id="ARBA00022968"/>
    </source>
</evidence>
<comment type="function">
    <text evidence="1">Cell wall formation. Synthesis of cross-linked peptidoglycan from the lipid intermediates. The enzyme has a penicillin-insensitive transglycosylase N-terminal domain (formation of linear glycan strands) and a penicillin-sensitive transpeptidase C-terminal domain (cross-linking of the peptide subunits).</text>
</comment>
<dbReference type="PANTHER" id="PTHR32282:SF29">
    <property type="entry name" value="PENICILLIN-BINDING PROTEIN 1A"/>
    <property type="match status" value="1"/>
</dbReference>
<evidence type="ECO:0000259" key="18">
    <source>
        <dbReference type="Pfam" id="PF00905"/>
    </source>
</evidence>
<evidence type="ECO:0000256" key="9">
    <source>
        <dbReference type="ARBA" id="ARBA00022801"/>
    </source>
</evidence>
<dbReference type="InterPro" id="IPR012338">
    <property type="entry name" value="Beta-lactam/transpept-like"/>
</dbReference>
<dbReference type="EC" id="3.4.16.4" evidence="3"/>
<dbReference type="InterPro" id="IPR023346">
    <property type="entry name" value="Lysozyme-like_dom_sf"/>
</dbReference>
<keyword evidence="5" id="KW-0121">Carboxypeptidase</keyword>
<dbReference type="Pfam" id="PF00905">
    <property type="entry name" value="Transpeptidase"/>
    <property type="match status" value="1"/>
</dbReference>
<dbReference type="Proteomes" id="UP001203972">
    <property type="component" value="Unassembled WGS sequence"/>
</dbReference>
<evidence type="ECO:0000256" key="2">
    <source>
        <dbReference type="ARBA" id="ARBA00004401"/>
    </source>
</evidence>
<feature type="transmembrane region" description="Helical" evidence="17">
    <location>
        <begin position="299"/>
        <end position="323"/>
    </location>
</feature>
<keyword evidence="12" id="KW-0511">Multifunctional enzyme</keyword>
<dbReference type="AlphaFoldDB" id="A0AAP2XU51"/>
<name>A0AAP2XU51_CLOIN</name>
<evidence type="ECO:0000256" key="3">
    <source>
        <dbReference type="ARBA" id="ARBA00012448"/>
    </source>
</evidence>
<organism evidence="20 21">
    <name type="scientific">Clostridium innocuum</name>
    <dbReference type="NCBI Taxonomy" id="1522"/>
    <lineage>
        <taxon>Bacteria</taxon>
        <taxon>Bacillati</taxon>
        <taxon>Bacillota</taxon>
        <taxon>Clostridia</taxon>
        <taxon>Eubacteriales</taxon>
        <taxon>Clostridiaceae</taxon>
        <taxon>Clostridium</taxon>
    </lineage>
</organism>
<feature type="compositionally biased region" description="Low complexity" evidence="16">
    <location>
        <begin position="102"/>
        <end position="113"/>
    </location>
</feature>
<dbReference type="GO" id="GO:0046677">
    <property type="term" value="P:response to antibiotic"/>
    <property type="evidence" value="ECO:0007669"/>
    <property type="project" value="UniProtKB-KW"/>
</dbReference>
<dbReference type="InterPro" id="IPR050396">
    <property type="entry name" value="Glycosyltr_51/Transpeptidase"/>
</dbReference>
<evidence type="ECO:0000256" key="6">
    <source>
        <dbReference type="ARBA" id="ARBA00022670"/>
    </source>
</evidence>
<feature type="compositionally biased region" description="Polar residues" evidence="16">
    <location>
        <begin position="1"/>
        <end position="18"/>
    </location>
</feature>
<feature type="domain" description="Glycosyl transferase family 51" evidence="19">
    <location>
        <begin position="354"/>
        <end position="547"/>
    </location>
</feature>
<comment type="caution">
    <text evidence="20">The sequence shown here is derived from an EMBL/GenBank/DDBJ whole genome shotgun (WGS) entry which is preliminary data.</text>
</comment>
<evidence type="ECO:0000256" key="4">
    <source>
        <dbReference type="ARBA" id="ARBA00018638"/>
    </source>
</evidence>
<dbReference type="Gene3D" id="1.20.1270.90">
    <property type="entry name" value="AF1782-like"/>
    <property type="match status" value="3"/>
</dbReference>
<evidence type="ECO:0000256" key="16">
    <source>
        <dbReference type="SAM" id="MobiDB-lite"/>
    </source>
</evidence>
<feature type="compositionally biased region" description="Acidic residues" evidence="16">
    <location>
        <begin position="218"/>
        <end position="245"/>
    </location>
</feature>
<dbReference type="GO" id="GO:0008658">
    <property type="term" value="F:penicillin binding"/>
    <property type="evidence" value="ECO:0007669"/>
    <property type="project" value="InterPro"/>
</dbReference>
<dbReference type="PANTHER" id="PTHR32282">
    <property type="entry name" value="BINDING PROTEIN TRANSPEPTIDASE, PUTATIVE-RELATED"/>
    <property type="match status" value="1"/>
</dbReference>
<dbReference type="GO" id="GO:0006508">
    <property type="term" value="P:proteolysis"/>
    <property type="evidence" value="ECO:0007669"/>
    <property type="project" value="UniProtKB-KW"/>
</dbReference>
<dbReference type="GO" id="GO:0009252">
    <property type="term" value="P:peptidoglycan biosynthetic process"/>
    <property type="evidence" value="ECO:0007669"/>
    <property type="project" value="TreeGrafter"/>
</dbReference>
<feature type="compositionally biased region" description="Acidic residues" evidence="16">
    <location>
        <begin position="183"/>
        <end position="200"/>
    </location>
</feature>
<feature type="compositionally biased region" description="Polar residues" evidence="16">
    <location>
        <begin position="117"/>
        <end position="128"/>
    </location>
</feature>
<dbReference type="Gene3D" id="1.10.3810.10">
    <property type="entry name" value="Biosynthetic peptidoglycan transglycosylase-like"/>
    <property type="match status" value="1"/>
</dbReference>
<dbReference type="SUPFAM" id="SSF56601">
    <property type="entry name" value="beta-lactamase/transpeptidase-like"/>
    <property type="match status" value="1"/>
</dbReference>
<feature type="domain" description="Penicillin-binding protein transpeptidase" evidence="18">
    <location>
        <begin position="640"/>
        <end position="897"/>
    </location>
</feature>
<accession>A0AAP2XU51</accession>
<keyword evidence="9" id="KW-0378">Hydrolase</keyword>
<dbReference type="GO" id="GO:0030288">
    <property type="term" value="C:outer membrane-bounded periplasmic space"/>
    <property type="evidence" value="ECO:0007669"/>
    <property type="project" value="TreeGrafter"/>
</dbReference>
<keyword evidence="8" id="KW-0808">Transferase</keyword>
<feature type="region of interest" description="Disordered" evidence="16">
    <location>
        <begin position="1"/>
        <end position="291"/>
    </location>
</feature>
<dbReference type="InterPro" id="IPR001460">
    <property type="entry name" value="PCN-bd_Tpept"/>
</dbReference>
<comment type="catalytic activity">
    <reaction evidence="15">
        <text>[GlcNAc-(1-&gt;4)-Mur2Ac(oyl-L-Ala-gamma-D-Glu-L-Lys-D-Ala-D-Ala)](n)-di-trans,octa-cis-undecaprenyl diphosphate + beta-D-GlcNAc-(1-&gt;4)-Mur2Ac(oyl-L-Ala-gamma-D-Glu-L-Lys-D-Ala-D-Ala)-di-trans,octa-cis-undecaprenyl diphosphate = [GlcNAc-(1-&gt;4)-Mur2Ac(oyl-L-Ala-gamma-D-Glu-L-Lys-D-Ala-D-Ala)](n+1)-di-trans,octa-cis-undecaprenyl diphosphate + di-trans,octa-cis-undecaprenyl diphosphate + H(+)</text>
        <dbReference type="Rhea" id="RHEA:23708"/>
        <dbReference type="Rhea" id="RHEA-COMP:9602"/>
        <dbReference type="Rhea" id="RHEA-COMP:9603"/>
        <dbReference type="ChEBI" id="CHEBI:15378"/>
        <dbReference type="ChEBI" id="CHEBI:58405"/>
        <dbReference type="ChEBI" id="CHEBI:60033"/>
        <dbReference type="ChEBI" id="CHEBI:78435"/>
        <dbReference type="EC" id="2.4.99.28"/>
    </reaction>
</comment>
<evidence type="ECO:0000256" key="15">
    <source>
        <dbReference type="ARBA" id="ARBA00049902"/>
    </source>
</evidence>
<gene>
    <name evidence="20" type="ORF">MKC95_20735</name>
</gene>
<dbReference type="EMBL" id="JAKTMA010000054">
    <property type="protein sequence ID" value="MCR0235197.1"/>
    <property type="molecule type" value="Genomic_DNA"/>
</dbReference>
<dbReference type="GO" id="GO:0005886">
    <property type="term" value="C:plasma membrane"/>
    <property type="evidence" value="ECO:0007669"/>
    <property type="project" value="UniProtKB-SubCell"/>
</dbReference>
<feature type="compositionally biased region" description="Basic and acidic residues" evidence="16">
    <location>
        <begin position="69"/>
        <end position="83"/>
    </location>
</feature>
<keyword evidence="7" id="KW-0328">Glycosyltransferase</keyword>
<comment type="subcellular location">
    <subcellularLocation>
        <location evidence="2">Cell membrane</location>
        <topology evidence="2">Single-pass type II membrane protein</topology>
    </subcellularLocation>
</comment>
<evidence type="ECO:0000313" key="21">
    <source>
        <dbReference type="Proteomes" id="UP001203972"/>
    </source>
</evidence>